<evidence type="ECO:0000256" key="1">
    <source>
        <dbReference type="ARBA" id="ARBA00004328"/>
    </source>
</evidence>
<dbReference type="GO" id="GO:0016740">
    <property type="term" value="F:transferase activity"/>
    <property type="evidence" value="ECO:0007669"/>
    <property type="project" value="UniProtKB-KW"/>
</dbReference>
<feature type="domain" description="Poly(A) polymerase catalytic subunit" evidence="9">
    <location>
        <begin position="47"/>
        <end position="175"/>
    </location>
</feature>
<evidence type="ECO:0000313" key="10">
    <source>
        <dbReference type="EMBL" id="QHS96332.1"/>
    </source>
</evidence>
<keyword evidence="7" id="KW-0804">Transcription</keyword>
<evidence type="ECO:0000256" key="8">
    <source>
        <dbReference type="SAM" id="MobiDB-lite"/>
    </source>
</evidence>
<evidence type="ECO:0000256" key="3">
    <source>
        <dbReference type="ARBA" id="ARBA00022679"/>
    </source>
</evidence>
<sequence length="475" mass="55540">MGKNDLCKGLTFQDCELAILRNAIDVADKIKGKTKMNSPEIRKIISIVENFIRRKSLICYGGTAINNILPKDDQFYDKDIEIPDYDFFSPSPLEDAKELADIYFKAGFEEVESKSGVHFGTFKVFVNFTPIADITIISNEIYKNIKKEAISVKGILYAPPNYLRMAMYLELSRPNGDVSRWEKVLKRITLLNKHYPLIHKNCHTIEFQREMDTPNEEEDLYKIVQQGLIDQSVVFFGGFANSLYSKYMPRKFGRKLKKLPDFDVLSEDSFETATIIKEQLQRKGFKKISIIRHDNIGNIISEHYELNVAGETMCFLYTPMACHSYNEITFNNTRIKVATVDTMMSFYLAFLYANRQYYDKNRILCMSQYLFTVQQKNRLAQKGLLRRFSINCYGEQPTLETMRAEKSAKYEELKDKRGTKEFDMWFLRYVPRELSKKKPPRDAKPTRNAKADKTAKTVKKRPKKKSKQTRRWKLF</sequence>
<feature type="region of interest" description="Disordered" evidence="8">
    <location>
        <begin position="436"/>
        <end position="475"/>
    </location>
</feature>
<evidence type="ECO:0000256" key="4">
    <source>
        <dbReference type="ARBA" id="ARBA00022741"/>
    </source>
</evidence>
<evidence type="ECO:0000256" key="5">
    <source>
        <dbReference type="ARBA" id="ARBA00022840"/>
    </source>
</evidence>
<comment type="subcellular location">
    <subcellularLocation>
        <location evidence="1">Virion</location>
    </subcellularLocation>
</comment>
<keyword evidence="4" id="KW-0547">Nucleotide-binding</keyword>
<dbReference type="GO" id="GO:0005524">
    <property type="term" value="F:ATP binding"/>
    <property type="evidence" value="ECO:0007669"/>
    <property type="project" value="UniProtKB-KW"/>
</dbReference>
<feature type="compositionally biased region" description="Basic and acidic residues" evidence="8">
    <location>
        <begin position="436"/>
        <end position="455"/>
    </location>
</feature>
<feature type="compositionally biased region" description="Basic residues" evidence="8">
    <location>
        <begin position="456"/>
        <end position="475"/>
    </location>
</feature>
<keyword evidence="3" id="KW-0808">Transferase</keyword>
<dbReference type="GO" id="GO:0044423">
    <property type="term" value="C:virion component"/>
    <property type="evidence" value="ECO:0007669"/>
    <property type="project" value="UniProtKB-KW"/>
</dbReference>
<dbReference type="CDD" id="cd20921">
    <property type="entry name" value="polyA_pol_Pycodna"/>
    <property type="match status" value="1"/>
</dbReference>
<keyword evidence="2" id="KW-0507">mRNA processing</keyword>
<dbReference type="AlphaFoldDB" id="A0A6C0BW90"/>
<organism evidence="10">
    <name type="scientific">viral metagenome</name>
    <dbReference type="NCBI Taxonomy" id="1070528"/>
    <lineage>
        <taxon>unclassified sequences</taxon>
        <taxon>metagenomes</taxon>
        <taxon>organismal metagenomes</taxon>
    </lineage>
</organism>
<name>A0A6C0BW90_9ZZZZ</name>
<evidence type="ECO:0000259" key="9">
    <source>
        <dbReference type="Pfam" id="PF19244"/>
    </source>
</evidence>
<dbReference type="InterPro" id="IPR045355">
    <property type="entry name" value="PolyA_pol_cat_su"/>
</dbReference>
<keyword evidence="5" id="KW-0067">ATP-binding</keyword>
<evidence type="ECO:0000256" key="6">
    <source>
        <dbReference type="ARBA" id="ARBA00022844"/>
    </source>
</evidence>
<dbReference type="GO" id="GO:0006397">
    <property type="term" value="P:mRNA processing"/>
    <property type="evidence" value="ECO:0007669"/>
    <property type="project" value="UniProtKB-KW"/>
</dbReference>
<proteinExistence type="predicted"/>
<protein>
    <recommendedName>
        <fullName evidence="9">Poly(A) polymerase catalytic subunit domain-containing protein</fullName>
    </recommendedName>
</protein>
<dbReference type="Pfam" id="PF19244">
    <property type="entry name" value="Poly_A_pol_cat"/>
    <property type="match status" value="1"/>
</dbReference>
<keyword evidence="6" id="KW-0946">Virion</keyword>
<accession>A0A6C0BW90</accession>
<evidence type="ECO:0000256" key="2">
    <source>
        <dbReference type="ARBA" id="ARBA00022664"/>
    </source>
</evidence>
<dbReference type="EMBL" id="MN739271">
    <property type="protein sequence ID" value="QHS96332.1"/>
    <property type="molecule type" value="Genomic_DNA"/>
</dbReference>
<reference evidence="10" key="1">
    <citation type="journal article" date="2020" name="Nature">
        <title>Giant virus diversity and host interactions through global metagenomics.</title>
        <authorList>
            <person name="Schulz F."/>
            <person name="Roux S."/>
            <person name="Paez-Espino D."/>
            <person name="Jungbluth S."/>
            <person name="Walsh D.A."/>
            <person name="Denef V.J."/>
            <person name="McMahon K.D."/>
            <person name="Konstantinidis K.T."/>
            <person name="Eloe-Fadrosh E.A."/>
            <person name="Kyrpides N.C."/>
            <person name="Woyke T."/>
        </authorList>
    </citation>
    <scope>NUCLEOTIDE SEQUENCE</scope>
    <source>
        <strain evidence="10">GVMAG-M-3300020166-18</strain>
    </source>
</reference>
<evidence type="ECO:0000256" key="7">
    <source>
        <dbReference type="ARBA" id="ARBA00023163"/>
    </source>
</evidence>